<dbReference type="InterPro" id="IPR014717">
    <property type="entry name" value="Transl_elong_EF1B/ribsomal_bS6"/>
</dbReference>
<dbReference type="GO" id="GO:0019843">
    <property type="term" value="F:rRNA binding"/>
    <property type="evidence" value="ECO:0007669"/>
    <property type="project" value="InterPro"/>
</dbReference>
<accession>A0A2H0WXR2</accession>
<dbReference type="GO" id="GO:0003735">
    <property type="term" value="F:structural constituent of ribosome"/>
    <property type="evidence" value="ECO:0007669"/>
    <property type="project" value="InterPro"/>
</dbReference>
<sequence length="113" mass="13501">MRYYELTYLFDKNLTAEEQKKLAEKVITFLPNPPAKKEDGFFLTTLEFYSPPEKIKELEKNLKTDSQILKFMILIKEASRIEVRRTLRKPTSETEKKTEEKKVELKEIEKKLD</sequence>
<dbReference type="EMBL" id="PEZD01000013">
    <property type="protein sequence ID" value="PIS17453.1"/>
    <property type="molecule type" value="Genomic_DNA"/>
</dbReference>
<organism evidence="1 2">
    <name type="scientific">Candidatus Nealsonbacteria bacterium CG09_land_8_20_14_0_10_42_14</name>
    <dbReference type="NCBI Taxonomy" id="1974707"/>
    <lineage>
        <taxon>Bacteria</taxon>
        <taxon>Candidatus Nealsoniibacteriota</taxon>
    </lineage>
</organism>
<dbReference type="InterPro" id="IPR035980">
    <property type="entry name" value="Ribosomal_bS6_sf"/>
</dbReference>
<dbReference type="SUPFAM" id="SSF54995">
    <property type="entry name" value="Ribosomal protein S6"/>
    <property type="match status" value="1"/>
</dbReference>
<gene>
    <name evidence="1" type="ORF">COT59_00530</name>
</gene>
<dbReference type="GO" id="GO:0005840">
    <property type="term" value="C:ribosome"/>
    <property type="evidence" value="ECO:0007669"/>
    <property type="project" value="InterPro"/>
</dbReference>
<evidence type="ECO:0008006" key="3">
    <source>
        <dbReference type="Google" id="ProtNLM"/>
    </source>
</evidence>
<evidence type="ECO:0000313" key="1">
    <source>
        <dbReference type="EMBL" id="PIS17453.1"/>
    </source>
</evidence>
<dbReference type="Proteomes" id="UP000229675">
    <property type="component" value="Unassembled WGS sequence"/>
</dbReference>
<dbReference type="AlphaFoldDB" id="A0A2H0WXR2"/>
<feature type="non-terminal residue" evidence="1">
    <location>
        <position position="113"/>
    </location>
</feature>
<comment type="caution">
    <text evidence="1">The sequence shown here is derived from an EMBL/GenBank/DDBJ whole genome shotgun (WGS) entry which is preliminary data.</text>
</comment>
<proteinExistence type="predicted"/>
<evidence type="ECO:0000313" key="2">
    <source>
        <dbReference type="Proteomes" id="UP000229675"/>
    </source>
</evidence>
<dbReference type="GO" id="GO:0006412">
    <property type="term" value="P:translation"/>
    <property type="evidence" value="ECO:0007669"/>
    <property type="project" value="InterPro"/>
</dbReference>
<protein>
    <recommendedName>
        <fullName evidence="3">30S ribosomal protein S6</fullName>
    </recommendedName>
</protein>
<name>A0A2H0WXR2_9BACT</name>
<dbReference type="Gene3D" id="3.30.70.60">
    <property type="match status" value="1"/>
</dbReference>
<reference evidence="2" key="1">
    <citation type="submission" date="2017-09" db="EMBL/GenBank/DDBJ databases">
        <title>Depth-based differentiation of microbial function through sediment-hosted aquifers and enrichment of novel symbionts in the deep terrestrial subsurface.</title>
        <authorList>
            <person name="Probst A.J."/>
            <person name="Ladd B."/>
            <person name="Jarett J.K."/>
            <person name="Geller-Mcgrath D.E."/>
            <person name="Sieber C.M.K."/>
            <person name="Emerson J.B."/>
            <person name="Anantharaman K."/>
            <person name="Thomas B.C."/>
            <person name="Malmstrom R."/>
            <person name="Stieglmeier M."/>
            <person name="Klingl A."/>
            <person name="Woyke T."/>
            <person name="Ryan C.M."/>
            <person name="Banfield J.F."/>
        </authorList>
    </citation>
    <scope>NUCLEOTIDE SEQUENCE [LARGE SCALE GENOMIC DNA]</scope>
</reference>